<dbReference type="RefSeq" id="WP_265895876.1">
    <property type="nucleotide sequence ID" value="NZ_JAPIVE010000001.1"/>
</dbReference>
<keyword evidence="2" id="KW-1185">Reference proteome</keyword>
<dbReference type="Proteomes" id="UP001165678">
    <property type="component" value="Unassembled WGS sequence"/>
</dbReference>
<evidence type="ECO:0000313" key="1">
    <source>
        <dbReference type="EMBL" id="MCX2523882.1"/>
    </source>
</evidence>
<proteinExistence type="predicted"/>
<organism evidence="1 2">
    <name type="scientific">Larsenimonas rhizosphaerae</name>
    <dbReference type="NCBI Taxonomy" id="2944682"/>
    <lineage>
        <taxon>Bacteria</taxon>
        <taxon>Pseudomonadati</taxon>
        <taxon>Pseudomonadota</taxon>
        <taxon>Gammaproteobacteria</taxon>
        <taxon>Oceanospirillales</taxon>
        <taxon>Halomonadaceae</taxon>
        <taxon>Larsenimonas</taxon>
    </lineage>
</organism>
<gene>
    <name evidence="1" type="ORF">OQ287_06505</name>
</gene>
<protein>
    <recommendedName>
        <fullName evidence="3">Preprotein translocase subunit YajC</fullName>
    </recommendedName>
</protein>
<dbReference type="EMBL" id="JAPIVE010000001">
    <property type="protein sequence ID" value="MCX2523882.1"/>
    <property type="molecule type" value="Genomic_DNA"/>
</dbReference>
<reference evidence="1" key="1">
    <citation type="submission" date="2022-11" db="EMBL/GenBank/DDBJ databases">
        <title>Larsenimonas rhizosphaerae sp. nov., isolated from a tidal mudflat.</title>
        <authorList>
            <person name="Lee S.D."/>
            <person name="Kim I.S."/>
        </authorList>
    </citation>
    <scope>NUCLEOTIDE SEQUENCE</scope>
    <source>
        <strain evidence="1">GH2-1</strain>
    </source>
</reference>
<evidence type="ECO:0008006" key="3">
    <source>
        <dbReference type="Google" id="ProtNLM"/>
    </source>
</evidence>
<accession>A0AA42CTR3</accession>
<sequence length="156" mass="17676">MTVFWIIAGLVFVALAPVISLRPSLRQRRIVALRTRARELGFRVEVNPPGVARPEHGDLLAYRLHYPKASAGPEIRWTRETQTCEMEKGMDADDQQAVHALIESLPEDALALTSGTATLTLWWQERLGLPEFDQLAEGMDALRHQLAGKRRRNIRE</sequence>
<dbReference type="AlphaFoldDB" id="A0AA42CTR3"/>
<comment type="caution">
    <text evidence="1">The sequence shown here is derived from an EMBL/GenBank/DDBJ whole genome shotgun (WGS) entry which is preliminary data.</text>
</comment>
<evidence type="ECO:0000313" key="2">
    <source>
        <dbReference type="Proteomes" id="UP001165678"/>
    </source>
</evidence>
<name>A0AA42CTR3_9GAMM</name>